<organism evidence="1 2">
    <name type="scientific">Agrilactobacillus composti DSM 18527 = JCM 14202</name>
    <dbReference type="NCBI Taxonomy" id="1423734"/>
    <lineage>
        <taxon>Bacteria</taxon>
        <taxon>Bacillati</taxon>
        <taxon>Bacillota</taxon>
        <taxon>Bacilli</taxon>
        <taxon>Lactobacillales</taxon>
        <taxon>Lactobacillaceae</taxon>
        <taxon>Agrilactobacillus</taxon>
    </lineage>
</organism>
<dbReference type="AlphaFoldDB" id="X0PT99"/>
<evidence type="ECO:0000313" key="1">
    <source>
        <dbReference type="EMBL" id="KRM35074.1"/>
    </source>
</evidence>
<name>X0PT99_9LACO</name>
<dbReference type="CDD" id="cd09024">
    <property type="entry name" value="Aldose_epim_lacX"/>
    <property type="match status" value="1"/>
</dbReference>
<dbReference type="Proteomes" id="UP000051236">
    <property type="component" value="Unassembled WGS sequence"/>
</dbReference>
<dbReference type="InterPro" id="IPR011013">
    <property type="entry name" value="Gal_mutarotase_sf_dom"/>
</dbReference>
<dbReference type="PATRIC" id="fig|1423734.3.peg.1213"/>
<dbReference type="RefSeq" id="WP_035453608.1">
    <property type="nucleotide sequence ID" value="NZ_AZGA01000016.1"/>
</dbReference>
<comment type="caution">
    <text evidence="1">The sequence shown here is derived from an EMBL/GenBank/DDBJ whole genome shotgun (WGS) entry which is preliminary data.</text>
</comment>
<dbReference type="EMBL" id="AZGA01000016">
    <property type="protein sequence ID" value="KRM35074.1"/>
    <property type="molecule type" value="Genomic_DNA"/>
</dbReference>
<evidence type="ECO:0000313" key="2">
    <source>
        <dbReference type="Proteomes" id="UP000051236"/>
    </source>
</evidence>
<dbReference type="Gene3D" id="2.70.98.10">
    <property type="match status" value="1"/>
</dbReference>
<dbReference type="OrthoDB" id="9795355at2"/>
<dbReference type="eggNOG" id="COG2017">
    <property type="taxonomic scope" value="Bacteria"/>
</dbReference>
<dbReference type="InterPro" id="IPR014718">
    <property type="entry name" value="GH-type_carb-bd"/>
</dbReference>
<dbReference type="STRING" id="1423734.FC83_GL001200"/>
<keyword evidence="2" id="KW-1185">Reference proteome</keyword>
<dbReference type="SUPFAM" id="SSF74650">
    <property type="entry name" value="Galactose mutarotase-like"/>
    <property type="match status" value="1"/>
</dbReference>
<dbReference type="GO" id="GO:0005975">
    <property type="term" value="P:carbohydrate metabolic process"/>
    <property type="evidence" value="ECO:0007669"/>
    <property type="project" value="InterPro"/>
</dbReference>
<dbReference type="InterPro" id="IPR037481">
    <property type="entry name" value="LacX"/>
</dbReference>
<dbReference type="PANTHER" id="PTHR11122:SF13">
    <property type="entry name" value="GLUCOSE-6-PHOSPHATE 1-EPIMERASE"/>
    <property type="match status" value="1"/>
</dbReference>
<reference evidence="1 2" key="1">
    <citation type="journal article" date="2015" name="Genome Announc.">
        <title>Expanding the biotechnology potential of lactobacilli through comparative genomics of 213 strains and associated genera.</title>
        <authorList>
            <person name="Sun Z."/>
            <person name="Harris H.M."/>
            <person name="McCann A."/>
            <person name="Guo C."/>
            <person name="Argimon S."/>
            <person name="Zhang W."/>
            <person name="Yang X."/>
            <person name="Jeffery I.B."/>
            <person name="Cooney J.C."/>
            <person name="Kagawa T.F."/>
            <person name="Liu W."/>
            <person name="Song Y."/>
            <person name="Salvetti E."/>
            <person name="Wrobel A."/>
            <person name="Rasinkangas P."/>
            <person name="Parkhill J."/>
            <person name="Rea M.C."/>
            <person name="O'Sullivan O."/>
            <person name="Ritari J."/>
            <person name="Douillard F.P."/>
            <person name="Paul Ross R."/>
            <person name="Yang R."/>
            <person name="Briner A.E."/>
            <person name="Felis G.E."/>
            <person name="de Vos W.M."/>
            <person name="Barrangou R."/>
            <person name="Klaenhammer T.R."/>
            <person name="Caufield P.W."/>
            <person name="Cui Y."/>
            <person name="Zhang H."/>
            <person name="O'Toole P.W."/>
        </authorList>
    </citation>
    <scope>NUCLEOTIDE SEQUENCE [LARGE SCALE GENOMIC DNA]</scope>
    <source>
        <strain evidence="1 2">DSM 18527</strain>
    </source>
</reference>
<dbReference type="Pfam" id="PF01263">
    <property type="entry name" value="Aldose_epim"/>
    <property type="match status" value="1"/>
</dbReference>
<dbReference type="PANTHER" id="PTHR11122">
    <property type="entry name" value="APOSPORY-ASSOCIATED PROTEIN C-RELATED"/>
    <property type="match status" value="1"/>
</dbReference>
<dbReference type="GO" id="GO:0016853">
    <property type="term" value="F:isomerase activity"/>
    <property type="evidence" value="ECO:0007669"/>
    <property type="project" value="InterPro"/>
</dbReference>
<dbReference type="InterPro" id="IPR008183">
    <property type="entry name" value="Aldose_1/G6P_1-epimerase"/>
</dbReference>
<gene>
    <name evidence="1" type="ORF">FC83_GL001200</name>
</gene>
<protein>
    <submittedName>
        <fullName evidence="1">Aldose 1-epimerase</fullName>
    </submittedName>
</protein>
<dbReference type="GO" id="GO:0030246">
    <property type="term" value="F:carbohydrate binding"/>
    <property type="evidence" value="ECO:0007669"/>
    <property type="project" value="InterPro"/>
</dbReference>
<proteinExistence type="predicted"/>
<sequence>MQIIENTQFKAEIDEKGAQLTHLYRQDTGYDYIWNNGIWPKHAPVLFPAIGRSNDDSYLYHDKQYDMPQHGFVSDYDFEVTDKQPDQVTLQFKATPETKQIYPFDFVLAVTFSLQATGLHLNFVVTNEGAQAMSFALGSHPAFNVPIANDGSFSDYQLAVEPKVTKLTQFDIVKKPYPFRSGTTSAVPNYQDGVIHLDYDMFAKGLIILENPGLTALTLSSPKSPHSIQVSLEDFRYVCLWTKEGADAPFLCIEPFEGLPDVYGDPVAIMTKDGNNVLAANKTKQFDYDITLA</sequence>
<accession>X0PT99</accession>